<dbReference type="eggNOG" id="ENOG50315HM">
    <property type="taxonomic scope" value="Bacteria"/>
</dbReference>
<dbReference type="KEGG" id="bsa:Bacsa_1001"/>
<dbReference type="EMBL" id="CP002530">
    <property type="protein sequence ID" value="ADY35590.1"/>
    <property type="molecule type" value="Genomic_DNA"/>
</dbReference>
<proteinExistence type="predicted"/>
<reference evidence="1 2" key="1">
    <citation type="journal article" date="2011" name="Stand. Genomic Sci.">
        <title>Complete genome sequence of Bacteroides salanitronis type strain (BL78).</title>
        <authorList>
            <person name="Gronow S."/>
            <person name="Held B."/>
            <person name="Lucas S."/>
            <person name="Lapidus A."/>
            <person name="Del Rio T.G."/>
            <person name="Nolan M."/>
            <person name="Tice H."/>
            <person name="Deshpande S."/>
            <person name="Cheng J.F."/>
            <person name="Pitluck S."/>
            <person name="Liolios K."/>
            <person name="Pagani I."/>
            <person name="Ivanova N."/>
            <person name="Mavromatis K."/>
            <person name="Pati A."/>
            <person name="Tapia R."/>
            <person name="Han C."/>
            <person name="Goodwin L."/>
            <person name="Chen A."/>
            <person name="Palaniappan K."/>
            <person name="Land M."/>
            <person name="Hauser L."/>
            <person name="Chang Y.J."/>
            <person name="Jeffries C.D."/>
            <person name="Brambilla E.M."/>
            <person name="Rohde M."/>
            <person name="Goker M."/>
            <person name="Detter J.C."/>
            <person name="Woyke T."/>
            <person name="Bristow J."/>
            <person name="Markowitz V."/>
            <person name="Hugenholtz P."/>
            <person name="Kyrpides N.C."/>
            <person name="Klenk H.P."/>
            <person name="Eisen J.A."/>
        </authorList>
    </citation>
    <scope>NUCLEOTIDE SEQUENCE [LARGE SCALE GENOMIC DNA]</scope>
    <source>
        <strain evidence="1 2">DSM 18170</strain>
    </source>
</reference>
<dbReference type="Proteomes" id="UP000007486">
    <property type="component" value="Chromosome"/>
</dbReference>
<sequence length="531" mass="59023">MALAACTDEATPALSSEREDQVVFALTVGAGESTDVQTRASEPGWGDWNENTITKADIYIVFANGSEEHFPLNASDLEGSPGYYTWTSDITADELIGATIYVVANCDNSINSWSGMENLHVTGLGNPAGKQESFLMDGKTEVTADNIEGNKVITVDLKRAAAKIRLAFASDTDWEDVSYRFCQYATTTTAIDKNEESYLGDNAGIATYPTENGEPSMAEAVSENSDYLHEYTHIVENEGGEEVTITRKGLVLYSYANDWFDESKANQINQVEPIVDDRQTYILLYAPYGEGTNKQWYYYKVPVNFRLPTNNDDAIPNEDDGYDMIDPDTYRHLYRLQRNYIYDITVNIDRPGGTELDPGKLVNLTYEVEPWDREDVIVNYEDELSYTPDKWQEEDTEGNAILELLDNGKTVHFLNPSETAVLPFTINTPVVAMWRAQLSGADINYFTFVDAEGNPLGATASGVASEDGEKPATQYIRIKCTDPDATDSHSVTLHVYADIGGLTYEMDLTDSGNEQEPGNDPISRFTILQSY</sequence>
<evidence type="ECO:0000313" key="2">
    <source>
        <dbReference type="Proteomes" id="UP000007486"/>
    </source>
</evidence>
<name>F0R415_PHOSB</name>
<organism evidence="1 2">
    <name type="scientific">Phocaeicola salanitronis (strain DSM 18170 / JCM 13657 / CCUG 60908 / BL78)</name>
    <name type="common">Bacteroides salanitronis</name>
    <dbReference type="NCBI Taxonomy" id="667015"/>
    <lineage>
        <taxon>Bacteria</taxon>
        <taxon>Pseudomonadati</taxon>
        <taxon>Bacteroidota</taxon>
        <taxon>Bacteroidia</taxon>
        <taxon>Bacteroidales</taxon>
        <taxon>Bacteroidaceae</taxon>
        <taxon>Phocaeicola</taxon>
    </lineage>
</organism>
<dbReference type="STRING" id="667015.Bacsa_1001"/>
<dbReference type="HOGENOM" id="CLU_512561_0_0_10"/>
<gene>
    <name evidence="1" type="ordered locus">Bacsa_1001</name>
</gene>
<accession>F0R415</accession>
<evidence type="ECO:0000313" key="1">
    <source>
        <dbReference type="EMBL" id="ADY35590.1"/>
    </source>
</evidence>
<dbReference type="AlphaFoldDB" id="F0R415"/>
<keyword evidence="2" id="KW-1185">Reference proteome</keyword>
<protein>
    <submittedName>
        <fullName evidence="1">Uncharacterized protein</fullName>
    </submittedName>
</protein>